<evidence type="ECO:0000313" key="2">
    <source>
        <dbReference type="Proteomes" id="UP000689195"/>
    </source>
</evidence>
<organism evidence="1 2">
    <name type="scientific">Paramecium pentaurelia</name>
    <dbReference type="NCBI Taxonomy" id="43138"/>
    <lineage>
        <taxon>Eukaryota</taxon>
        <taxon>Sar</taxon>
        <taxon>Alveolata</taxon>
        <taxon>Ciliophora</taxon>
        <taxon>Intramacronucleata</taxon>
        <taxon>Oligohymenophorea</taxon>
        <taxon>Peniculida</taxon>
        <taxon>Parameciidae</taxon>
        <taxon>Paramecium</taxon>
    </lineage>
</organism>
<sequence length="136" mass="16171">MYQSTYTQWSEQFDIYDIPGKGKFSRMTIYQCGSYHSLGNYTIRNCFNYLWNMISILILVKGTNYTDNKIDFYNKLLKYRIISKKSEAIFGGILMKNLINQITILELNKHLTLPNECFIIKKLFCQVSYRFNELLI</sequence>
<evidence type="ECO:0000313" key="1">
    <source>
        <dbReference type="EMBL" id="CAD8214454.1"/>
    </source>
</evidence>
<name>A0A8S1YRL1_9CILI</name>
<gene>
    <name evidence="1" type="ORF">PPENT_87.1.T2160003</name>
</gene>
<proteinExistence type="predicted"/>
<reference evidence="1" key="1">
    <citation type="submission" date="2021-01" db="EMBL/GenBank/DDBJ databases">
        <authorList>
            <consortium name="Genoscope - CEA"/>
            <person name="William W."/>
        </authorList>
    </citation>
    <scope>NUCLEOTIDE SEQUENCE</scope>
</reference>
<dbReference type="AlphaFoldDB" id="A0A8S1YRL1"/>
<dbReference type="EMBL" id="CAJJDO010000216">
    <property type="protein sequence ID" value="CAD8214454.1"/>
    <property type="molecule type" value="Genomic_DNA"/>
</dbReference>
<dbReference type="OrthoDB" id="296301at2759"/>
<protein>
    <submittedName>
        <fullName evidence="1">Uncharacterized protein</fullName>
    </submittedName>
</protein>
<dbReference type="Proteomes" id="UP000689195">
    <property type="component" value="Unassembled WGS sequence"/>
</dbReference>
<accession>A0A8S1YRL1</accession>
<comment type="caution">
    <text evidence="1">The sequence shown here is derived from an EMBL/GenBank/DDBJ whole genome shotgun (WGS) entry which is preliminary data.</text>
</comment>
<keyword evidence="2" id="KW-1185">Reference proteome</keyword>